<comment type="caution">
    <text evidence="1">The sequence shown here is derived from an EMBL/GenBank/DDBJ whole genome shotgun (WGS) entry which is preliminary data.</text>
</comment>
<dbReference type="EMBL" id="JACOOA010000002">
    <property type="protein sequence ID" value="MBC5583752.1"/>
    <property type="molecule type" value="Genomic_DNA"/>
</dbReference>
<protein>
    <recommendedName>
        <fullName evidence="3">CpXC domain-containing protein</fullName>
    </recommendedName>
</protein>
<gene>
    <name evidence="1" type="ORF">H8S61_06040</name>
</gene>
<dbReference type="Proteomes" id="UP000622448">
    <property type="component" value="Unassembled WGS sequence"/>
</dbReference>
<name>A0ABR7BQ96_9ACTN</name>
<evidence type="ECO:0008006" key="3">
    <source>
        <dbReference type="Google" id="ProtNLM"/>
    </source>
</evidence>
<sequence length="229" mass="25796">MQCPYCQASIPALQARAFDQLSAKEQVLARISDEKLSSTEEACPSCGKTMHIRRHPATGETYLLDKKDACSLNSMRLANLYLNLFDDPFAAFLSGDARKEQSIAQAIWNVLDDEEAAARSREDWNTLGKLLLEKARYRCSVGEDFFPVQREALRCQLKHLQRSGATKVRIVSGHDGMVCARCAEHEGMVLSIEEALESMPLPVRCDASSRRVAVEDDRSWCRCFYARKD</sequence>
<reference evidence="1 2" key="1">
    <citation type="submission" date="2020-08" db="EMBL/GenBank/DDBJ databases">
        <title>Genome public.</title>
        <authorList>
            <person name="Liu C."/>
            <person name="Sun Q."/>
        </authorList>
    </citation>
    <scope>NUCLEOTIDE SEQUENCE [LARGE SCALE GENOMIC DNA]</scope>
    <source>
        <strain evidence="1 2">NSJ-70</strain>
    </source>
</reference>
<keyword evidence="2" id="KW-1185">Reference proteome</keyword>
<evidence type="ECO:0000313" key="2">
    <source>
        <dbReference type="Proteomes" id="UP000622448"/>
    </source>
</evidence>
<organism evidence="1 2">
    <name type="scientific">Eggerthella hominis</name>
    <dbReference type="NCBI Taxonomy" id="2763043"/>
    <lineage>
        <taxon>Bacteria</taxon>
        <taxon>Bacillati</taxon>
        <taxon>Actinomycetota</taxon>
        <taxon>Coriobacteriia</taxon>
        <taxon>Eggerthellales</taxon>
        <taxon>Eggerthellaceae</taxon>
        <taxon>Eggerthella</taxon>
    </lineage>
</organism>
<accession>A0ABR7BQ96</accession>
<proteinExistence type="predicted"/>
<dbReference type="RefSeq" id="WP_186938328.1">
    <property type="nucleotide sequence ID" value="NZ_JACOOA010000002.1"/>
</dbReference>
<evidence type="ECO:0000313" key="1">
    <source>
        <dbReference type="EMBL" id="MBC5583752.1"/>
    </source>
</evidence>